<keyword evidence="3" id="KW-0732">Signal</keyword>
<dbReference type="AlphaFoldDB" id="A0A975M341"/>
<keyword evidence="2" id="KW-1133">Transmembrane helix</keyword>
<feature type="transmembrane region" description="Helical" evidence="2">
    <location>
        <begin position="240"/>
        <end position="260"/>
    </location>
</feature>
<keyword evidence="2" id="KW-0812">Transmembrane</keyword>
<feature type="region of interest" description="Disordered" evidence="1">
    <location>
        <begin position="145"/>
        <end position="222"/>
    </location>
</feature>
<evidence type="ECO:0000256" key="2">
    <source>
        <dbReference type="SAM" id="Phobius"/>
    </source>
</evidence>
<evidence type="ECO:0000256" key="1">
    <source>
        <dbReference type="SAM" id="MobiDB-lite"/>
    </source>
</evidence>
<reference evidence="4 5" key="1">
    <citation type="submission" date="2021-05" db="EMBL/GenBank/DDBJ databases">
        <title>Novel species in genus Arthrobacter.</title>
        <authorList>
            <person name="Zhang G."/>
        </authorList>
    </citation>
    <scope>NUCLEOTIDE SEQUENCE [LARGE SCALE GENOMIC DNA]</scope>
    <source>
        <strain evidence="5">zg-ZUI227</strain>
    </source>
</reference>
<evidence type="ECO:0000313" key="5">
    <source>
        <dbReference type="Proteomes" id="UP000676885"/>
    </source>
</evidence>
<dbReference type="EMBL" id="CP076022">
    <property type="protein sequence ID" value="QWC09070.1"/>
    <property type="molecule type" value="Genomic_DNA"/>
</dbReference>
<feature type="compositionally biased region" description="Low complexity" evidence="1">
    <location>
        <begin position="181"/>
        <end position="222"/>
    </location>
</feature>
<proteinExistence type="predicted"/>
<keyword evidence="2" id="KW-0472">Membrane</keyword>
<accession>A0A975M341</accession>
<dbReference type="Proteomes" id="UP000676885">
    <property type="component" value="Chromosome"/>
</dbReference>
<gene>
    <name evidence="4" type="ORF">KKR91_11150</name>
</gene>
<evidence type="ECO:0000256" key="3">
    <source>
        <dbReference type="SAM" id="SignalP"/>
    </source>
</evidence>
<feature type="region of interest" description="Disordered" evidence="1">
    <location>
        <begin position="121"/>
        <end position="140"/>
    </location>
</feature>
<protein>
    <recommendedName>
        <fullName evidence="6">LPXTG-motif cell wall anchor domain-containing protein</fullName>
    </recommendedName>
</protein>
<keyword evidence="5" id="KW-1185">Reference proteome</keyword>
<feature type="signal peptide" evidence="3">
    <location>
        <begin position="1"/>
        <end position="31"/>
    </location>
</feature>
<name>A0A975M341_9MICC</name>
<evidence type="ECO:0000313" key="4">
    <source>
        <dbReference type="EMBL" id="QWC09070.1"/>
    </source>
</evidence>
<feature type="chain" id="PRO_5037859693" description="LPXTG-motif cell wall anchor domain-containing protein" evidence="3">
    <location>
        <begin position="32"/>
        <end position="271"/>
    </location>
</feature>
<sequence length="271" mass="27276">MKNVLKITATAGATALAIGGLSLAAMTPAVATGTASPAPSVSVKEQVGAYVYKMLRPDEQAAWGNSGKQRLIVVVDGSEWVPDETIMAKLPAEVCGTGWAIQQDKLEVTGAFSWPETITYPEEFKDGGDLQGSTHKKLEEHGEIPDCVTTPAPETPAPSTPATSPPLVTVPSASPSPTVGPSPKAASAPSTTPISSTTPSPSPTLGTTVTGTPSGTTGPSAAPMVDATAELARTGANAPVMTAVVGAGALAIGLGTTVLVRSRRRQASPDA</sequence>
<organism evidence="4 5">
    <name type="scientific">Arthrobacter jiangjiafuii</name>
    <dbReference type="NCBI Taxonomy" id="2817475"/>
    <lineage>
        <taxon>Bacteria</taxon>
        <taxon>Bacillati</taxon>
        <taxon>Actinomycetota</taxon>
        <taxon>Actinomycetes</taxon>
        <taxon>Micrococcales</taxon>
        <taxon>Micrococcaceae</taxon>
        <taxon>Arthrobacter</taxon>
    </lineage>
</organism>
<evidence type="ECO:0008006" key="6">
    <source>
        <dbReference type="Google" id="ProtNLM"/>
    </source>
</evidence>
<feature type="compositionally biased region" description="Low complexity" evidence="1">
    <location>
        <begin position="160"/>
        <end position="172"/>
    </location>
</feature>
<dbReference type="KEGG" id="ajg:KKR91_11150"/>
<dbReference type="RefSeq" id="WP_210229558.1">
    <property type="nucleotide sequence ID" value="NZ_CP076022.1"/>
</dbReference>